<dbReference type="InterPro" id="IPR005162">
    <property type="entry name" value="Retrotrans_gag_dom"/>
</dbReference>
<feature type="region of interest" description="Disordered" evidence="1">
    <location>
        <begin position="1"/>
        <end position="120"/>
    </location>
</feature>
<evidence type="ECO:0000256" key="1">
    <source>
        <dbReference type="SAM" id="MobiDB-lite"/>
    </source>
</evidence>
<protein>
    <recommendedName>
        <fullName evidence="2">Retrotransposon gag domain-containing protein</fullName>
    </recommendedName>
</protein>
<dbReference type="Proteomes" id="UP000765509">
    <property type="component" value="Unassembled WGS sequence"/>
</dbReference>
<comment type="caution">
    <text evidence="3">The sequence shown here is derived from an EMBL/GenBank/DDBJ whole genome shotgun (WGS) entry which is preliminary data.</text>
</comment>
<dbReference type="EMBL" id="AVOT02009853">
    <property type="protein sequence ID" value="MBW0488943.1"/>
    <property type="molecule type" value="Genomic_DNA"/>
</dbReference>
<dbReference type="OrthoDB" id="407598at2759"/>
<organism evidence="3 4">
    <name type="scientific">Austropuccinia psidii MF-1</name>
    <dbReference type="NCBI Taxonomy" id="1389203"/>
    <lineage>
        <taxon>Eukaryota</taxon>
        <taxon>Fungi</taxon>
        <taxon>Dikarya</taxon>
        <taxon>Basidiomycota</taxon>
        <taxon>Pucciniomycotina</taxon>
        <taxon>Pucciniomycetes</taxon>
        <taxon>Pucciniales</taxon>
        <taxon>Sphaerophragmiaceae</taxon>
        <taxon>Austropuccinia</taxon>
    </lineage>
</organism>
<feature type="domain" description="Retrotransposon gag" evidence="2">
    <location>
        <begin position="198"/>
        <end position="280"/>
    </location>
</feature>
<evidence type="ECO:0000313" key="4">
    <source>
        <dbReference type="Proteomes" id="UP000765509"/>
    </source>
</evidence>
<name>A0A9Q3CS04_9BASI</name>
<dbReference type="Pfam" id="PF03732">
    <property type="entry name" value="Retrotrans_gag"/>
    <property type="match status" value="1"/>
</dbReference>
<accession>A0A9Q3CS04</accession>
<evidence type="ECO:0000313" key="3">
    <source>
        <dbReference type="EMBL" id="MBW0488943.1"/>
    </source>
</evidence>
<dbReference type="AlphaFoldDB" id="A0A9Q3CS04"/>
<proteinExistence type="predicted"/>
<reference evidence="3" key="1">
    <citation type="submission" date="2021-03" db="EMBL/GenBank/DDBJ databases">
        <title>Draft genome sequence of rust myrtle Austropuccinia psidii MF-1, a brazilian biotype.</title>
        <authorList>
            <person name="Quecine M.C."/>
            <person name="Pachon D.M.R."/>
            <person name="Bonatelli M.L."/>
            <person name="Correr F.H."/>
            <person name="Franceschini L.M."/>
            <person name="Leite T.F."/>
            <person name="Margarido G.R.A."/>
            <person name="Almeida C.A."/>
            <person name="Ferrarezi J.A."/>
            <person name="Labate C.A."/>
        </authorList>
    </citation>
    <scope>NUCLEOTIDE SEQUENCE</scope>
    <source>
        <strain evidence="3">MF-1</strain>
    </source>
</reference>
<keyword evidence="4" id="KW-1185">Reference proteome</keyword>
<sequence>MAVLSSLIAECQHSTPERQTRSQGRAQDVLTLTPRAPLEGTPEVPQLRAPFGRRSTIHPGRKRDKSTFKGPGQDGEEEVENSVEEEDSDGTEGVPAPVWECTGTGGPSLSQSNQPVSHQPEPSLLAIIQQMTQIMVNLQAYSSSEASRPPAFNTLSMKAPECFDETQPFKVRSFIQACQLIFHNEPANFSQDREKVLYATSFLIGRAAKWIEHYLSNLTNQYQSYLLNSWTSFEFQLFTLFGDTDGVRKAEEELDSLRMKEGIHVLLYISDFRSLVSRIRD</sequence>
<feature type="compositionally biased region" description="Basic residues" evidence="1">
    <location>
        <begin position="55"/>
        <end position="64"/>
    </location>
</feature>
<feature type="compositionally biased region" description="Acidic residues" evidence="1">
    <location>
        <begin position="74"/>
        <end position="90"/>
    </location>
</feature>
<gene>
    <name evidence="3" type="ORF">O181_028658</name>
</gene>
<evidence type="ECO:0000259" key="2">
    <source>
        <dbReference type="Pfam" id="PF03732"/>
    </source>
</evidence>
<feature type="compositionally biased region" description="Polar residues" evidence="1">
    <location>
        <begin position="107"/>
        <end position="117"/>
    </location>
</feature>